<keyword evidence="2 6" id="KW-0812">Transmembrane</keyword>
<protein>
    <recommendedName>
        <fullName evidence="7">Ion transport domain-containing protein</fullName>
    </recommendedName>
</protein>
<proteinExistence type="predicted"/>
<evidence type="ECO:0000256" key="6">
    <source>
        <dbReference type="SAM" id="Phobius"/>
    </source>
</evidence>
<dbReference type="SUPFAM" id="SSF81324">
    <property type="entry name" value="Voltage-gated potassium channels"/>
    <property type="match status" value="1"/>
</dbReference>
<feature type="transmembrane region" description="Helical" evidence="6">
    <location>
        <begin position="308"/>
        <end position="326"/>
    </location>
</feature>
<evidence type="ECO:0000256" key="2">
    <source>
        <dbReference type="ARBA" id="ARBA00022692"/>
    </source>
</evidence>
<evidence type="ECO:0000256" key="1">
    <source>
        <dbReference type="ARBA" id="ARBA00004141"/>
    </source>
</evidence>
<dbReference type="GO" id="GO:0005249">
    <property type="term" value="F:voltage-gated potassium channel activity"/>
    <property type="evidence" value="ECO:0007669"/>
    <property type="project" value="InterPro"/>
</dbReference>
<dbReference type="InterPro" id="IPR005821">
    <property type="entry name" value="Ion_trans_dom"/>
</dbReference>
<dbReference type="SUPFAM" id="SSF51206">
    <property type="entry name" value="cAMP-binding domain-like"/>
    <property type="match status" value="1"/>
</dbReference>
<feature type="transmembrane region" description="Helical" evidence="6">
    <location>
        <begin position="72"/>
        <end position="91"/>
    </location>
</feature>
<dbReference type="Pfam" id="PF00520">
    <property type="entry name" value="Ion_trans"/>
    <property type="match status" value="1"/>
</dbReference>
<gene>
    <name evidence="8" type="ORF">PGLA2088_LOCUS14482</name>
</gene>
<dbReference type="InterPro" id="IPR003938">
    <property type="entry name" value="K_chnl_volt-dep_EAG/ELK/ERG"/>
</dbReference>
<evidence type="ECO:0000313" key="9">
    <source>
        <dbReference type="Proteomes" id="UP000626109"/>
    </source>
</evidence>
<evidence type="ECO:0000259" key="7">
    <source>
        <dbReference type="Pfam" id="PF00520"/>
    </source>
</evidence>
<feature type="domain" description="Ion transport" evidence="7">
    <location>
        <begin position="73"/>
        <end position="331"/>
    </location>
</feature>
<dbReference type="EMBL" id="CAJNNW010017676">
    <property type="protein sequence ID" value="CAE8661344.1"/>
    <property type="molecule type" value="Genomic_DNA"/>
</dbReference>
<reference evidence="8" key="1">
    <citation type="submission" date="2021-02" db="EMBL/GenBank/DDBJ databases">
        <authorList>
            <person name="Dougan E. K."/>
            <person name="Rhodes N."/>
            <person name="Thang M."/>
            <person name="Chan C."/>
        </authorList>
    </citation>
    <scope>NUCLEOTIDE SEQUENCE</scope>
</reference>
<name>A0A813J378_POLGL</name>
<evidence type="ECO:0000256" key="3">
    <source>
        <dbReference type="ARBA" id="ARBA00022989"/>
    </source>
</evidence>
<accession>A0A813J378</accession>
<keyword evidence="3 6" id="KW-1133">Transmembrane helix</keyword>
<dbReference type="PRINTS" id="PR01463">
    <property type="entry name" value="EAGCHANLFMLY"/>
</dbReference>
<feature type="transmembrane region" description="Helical" evidence="6">
    <location>
        <begin position="281"/>
        <end position="301"/>
    </location>
</feature>
<dbReference type="AlphaFoldDB" id="A0A813J378"/>
<feature type="transmembrane region" description="Helical" evidence="6">
    <location>
        <begin position="119"/>
        <end position="135"/>
    </location>
</feature>
<comment type="subcellular location">
    <subcellularLocation>
        <location evidence="1">Membrane</location>
        <topology evidence="1">Multi-pass membrane protein</topology>
    </subcellularLocation>
</comment>
<organism evidence="8 9">
    <name type="scientific">Polarella glacialis</name>
    <name type="common">Dinoflagellate</name>
    <dbReference type="NCBI Taxonomy" id="89957"/>
    <lineage>
        <taxon>Eukaryota</taxon>
        <taxon>Sar</taxon>
        <taxon>Alveolata</taxon>
        <taxon>Dinophyceae</taxon>
        <taxon>Suessiales</taxon>
        <taxon>Suessiaceae</taxon>
        <taxon>Polarella</taxon>
    </lineage>
</organism>
<dbReference type="Gene3D" id="2.60.120.10">
    <property type="entry name" value="Jelly Rolls"/>
    <property type="match status" value="1"/>
</dbReference>
<sequence>MTSDGDRNVGSGGLGAPEDWNLRSDPRYLARQNATVKKKEASFDDYDKEEWGNTSGKWGSRYVFKESSQIRACWSLIVAVMLIYTGTFFPYRLCFLEFRIDGPWPIPEYWKNMDAGMDALFWVDLVSIFFFSYTDDTGTEILDMRIIARRYLCGWFVINLLCCVPAAAFNDIGDGNVAINKGFRLARLHRVGRLFRLARLLKIFEQLSLVRETYVWRLIQSSRGIRMMNFMVGLFWVVHIMACGWALAGSVNPDASESWVARRVISKNGTLLIDQRPFDQWLHSMYFILTIFTTVGFGDMFAVSSYEIVYVCFTMMVGTVAHSIIMSEVISVLTSVDRRHAELHMDVALIKDFGRHAKLNQKIVGLMNQCAKSGFKHAGVKPFMAEEMKTLLSGGLFSRVLLQQLPSELFHGLLVKNQLFQGVAGSLPPRLILVLAAVCREKHYGRFEVVYHTGDLVISMYLVLTGCFAYIGQPHPEGGRERASVVTGIFANSEPIVDSPSGAPASERELSPYKLFGPRSYFGEEPQADHGGTGVGRQASATCESDAGGVVLAVQISEMSKLAE</sequence>
<dbReference type="GO" id="GO:0042391">
    <property type="term" value="P:regulation of membrane potential"/>
    <property type="evidence" value="ECO:0007669"/>
    <property type="project" value="TreeGrafter"/>
</dbReference>
<dbReference type="Gene3D" id="1.10.287.70">
    <property type="match status" value="1"/>
</dbReference>
<keyword evidence="4 6" id="KW-0472">Membrane</keyword>
<comment type="caution">
    <text evidence="8">The sequence shown here is derived from an EMBL/GenBank/DDBJ whole genome shotgun (WGS) entry which is preliminary data.</text>
</comment>
<dbReference type="PANTHER" id="PTHR10217:SF435">
    <property type="entry name" value="POTASSIUM VOLTAGE-GATED CHANNEL PROTEIN EAG"/>
    <property type="match status" value="1"/>
</dbReference>
<feature type="region of interest" description="Disordered" evidence="5">
    <location>
        <begin position="1"/>
        <end position="22"/>
    </location>
</feature>
<evidence type="ECO:0000256" key="4">
    <source>
        <dbReference type="ARBA" id="ARBA00023136"/>
    </source>
</evidence>
<dbReference type="InterPro" id="IPR014710">
    <property type="entry name" value="RmlC-like_jellyroll"/>
</dbReference>
<dbReference type="Proteomes" id="UP000626109">
    <property type="component" value="Unassembled WGS sequence"/>
</dbReference>
<evidence type="ECO:0000256" key="5">
    <source>
        <dbReference type="SAM" id="MobiDB-lite"/>
    </source>
</evidence>
<feature type="non-terminal residue" evidence="8">
    <location>
        <position position="564"/>
    </location>
</feature>
<dbReference type="GO" id="GO:0005886">
    <property type="term" value="C:plasma membrane"/>
    <property type="evidence" value="ECO:0007669"/>
    <property type="project" value="TreeGrafter"/>
</dbReference>
<evidence type="ECO:0000313" key="8">
    <source>
        <dbReference type="EMBL" id="CAE8661344.1"/>
    </source>
</evidence>
<feature type="transmembrane region" description="Helical" evidence="6">
    <location>
        <begin position="227"/>
        <end position="248"/>
    </location>
</feature>
<dbReference type="InterPro" id="IPR050818">
    <property type="entry name" value="KCNH_animal-type"/>
</dbReference>
<dbReference type="InterPro" id="IPR018490">
    <property type="entry name" value="cNMP-bd_dom_sf"/>
</dbReference>
<dbReference type="PANTHER" id="PTHR10217">
    <property type="entry name" value="VOLTAGE AND LIGAND GATED POTASSIUM CHANNEL"/>
    <property type="match status" value="1"/>
</dbReference>